<dbReference type="AlphaFoldDB" id="A0A6C0LXB4"/>
<organism evidence="1">
    <name type="scientific">viral metagenome</name>
    <dbReference type="NCBI Taxonomy" id="1070528"/>
    <lineage>
        <taxon>unclassified sequences</taxon>
        <taxon>metagenomes</taxon>
        <taxon>organismal metagenomes</taxon>
    </lineage>
</organism>
<name>A0A6C0LXB4_9ZZZZ</name>
<protein>
    <submittedName>
        <fullName evidence="1">Uncharacterized protein</fullName>
    </submittedName>
</protein>
<sequence>MRFHCEFKNCSCHKFKLHCNNLCLHCNHANIWHSKKEKPPMDSYLSFVSSRSAARKPIYKKTYFQIAIFVPEVPPLPASDYEYCEAIEVLPV</sequence>
<reference evidence="1" key="1">
    <citation type="journal article" date="2020" name="Nature">
        <title>Giant virus diversity and host interactions through global metagenomics.</title>
        <authorList>
            <person name="Schulz F."/>
            <person name="Roux S."/>
            <person name="Paez-Espino D."/>
            <person name="Jungbluth S."/>
            <person name="Walsh D.A."/>
            <person name="Denef V.J."/>
            <person name="McMahon K.D."/>
            <person name="Konstantinidis K.T."/>
            <person name="Eloe-Fadrosh E.A."/>
            <person name="Kyrpides N.C."/>
            <person name="Woyke T."/>
        </authorList>
    </citation>
    <scope>NUCLEOTIDE SEQUENCE</scope>
    <source>
        <strain evidence="1">GVMAG-S-1017745-26</strain>
    </source>
</reference>
<dbReference type="EMBL" id="MN740585">
    <property type="protein sequence ID" value="QHU35287.1"/>
    <property type="molecule type" value="Genomic_DNA"/>
</dbReference>
<accession>A0A6C0LXB4</accession>
<proteinExistence type="predicted"/>
<evidence type="ECO:0000313" key="1">
    <source>
        <dbReference type="EMBL" id="QHU35287.1"/>
    </source>
</evidence>